<sequence length="221" mass="23906">MTKVLLINPNSSIETLNMMVNIANGHADGEFQVIGEAAKGVPKLLTTDEDQRLAALEVVRIAKQAEQSGEYRGVIIAAYSDPGLEELQGTFSLPITGIGYASMVEVVSQDPPKPFVIVTTTSSLVDNLNKKVHRHGFEEYFIGVKIPQGDLKKITEDPLLLKNALKETCEHSFEKDGAKAAIIGGGPFAEIAAEICQELNQPVIAPIKSAVSHMKKLLKEN</sequence>
<keyword evidence="3" id="KW-1185">Reference proteome</keyword>
<dbReference type="RefSeq" id="WP_385876039.1">
    <property type="nucleotide sequence ID" value="NZ_JBHLXE010000024.1"/>
</dbReference>
<dbReference type="Gene3D" id="3.40.50.12500">
    <property type="match status" value="1"/>
</dbReference>
<organism evidence="2 3">
    <name type="scientific">Thorsellia kenyensis</name>
    <dbReference type="NCBI Taxonomy" id="1549888"/>
    <lineage>
        <taxon>Bacteria</taxon>
        <taxon>Pseudomonadati</taxon>
        <taxon>Pseudomonadota</taxon>
        <taxon>Gammaproteobacteria</taxon>
        <taxon>Enterobacterales</taxon>
        <taxon>Thorselliaceae</taxon>
        <taxon>Thorsellia</taxon>
    </lineage>
</organism>
<evidence type="ECO:0000256" key="1">
    <source>
        <dbReference type="ARBA" id="ARBA00038414"/>
    </source>
</evidence>
<gene>
    <name evidence="2" type="ORF">ACFFIT_02375</name>
</gene>
<dbReference type="InterPro" id="IPR053714">
    <property type="entry name" value="Iso_Racemase_Enz_sf"/>
</dbReference>
<protein>
    <submittedName>
        <fullName evidence="2">Aspartate/glutamate racemase family protein</fullName>
    </submittedName>
</protein>
<dbReference type="Proteomes" id="UP001589758">
    <property type="component" value="Unassembled WGS sequence"/>
</dbReference>
<evidence type="ECO:0000313" key="3">
    <source>
        <dbReference type="Proteomes" id="UP001589758"/>
    </source>
</evidence>
<comment type="caution">
    <text evidence="2">The sequence shown here is derived from an EMBL/GenBank/DDBJ whole genome shotgun (WGS) entry which is preliminary data.</text>
</comment>
<evidence type="ECO:0000313" key="2">
    <source>
        <dbReference type="EMBL" id="MFC0178949.1"/>
    </source>
</evidence>
<dbReference type="EMBL" id="JBHLXE010000024">
    <property type="protein sequence ID" value="MFC0178949.1"/>
    <property type="molecule type" value="Genomic_DNA"/>
</dbReference>
<dbReference type="Pfam" id="PF01177">
    <property type="entry name" value="Asp_Glu_race"/>
    <property type="match status" value="1"/>
</dbReference>
<proteinExistence type="inferred from homology"/>
<dbReference type="InterPro" id="IPR015942">
    <property type="entry name" value="Asp/Glu/hydantoin_racemase"/>
</dbReference>
<dbReference type="PANTHER" id="PTHR28047">
    <property type="entry name" value="PROTEIN DCG1"/>
    <property type="match status" value="1"/>
</dbReference>
<dbReference type="InterPro" id="IPR052186">
    <property type="entry name" value="Hydantoin_racemase-like"/>
</dbReference>
<accession>A0ABV6C7L5</accession>
<dbReference type="PANTHER" id="PTHR28047:SF5">
    <property type="entry name" value="PROTEIN DCG1"/>
    <property type="match status" value="1"/>
</dbReference>
<comment type="similarity">
    <text evidence="1">Belongs to the HyuE racemase family.</text>
</comment>
<name>A0ABV6C7L5_9GAMM</name>
<reference evidence="2 3" key="1">
    <citation type="submission" date="2024-09" db="EMBL/GenBank/DDBJ databases">
        <authorList>
            <person name="Sun Q."/>
            <person name="Mori K."/>
        </authorList>
    </citation>
    <scope>NUCLEOTIDE SEQUENCE [LARGE SCALE GENOMIC DNA]</scope>
    <source>
        <strain evidence="2 3">CCM 8545</strain>
    </source>
</reference>